<sequence length="269" mass="27310">MGAKANVLVGDVKVTMGVGINAVVIGYSIDGVSMTVRSTDANIKVEENEGTLIRRLIDQEVDVTLNLAEGTLVNLTAAIPGAVATTGAITTIGGGALQSHRLTLEGLNPVGTPRIIVLTEVNPTGEVGVPFKKDKVSIIPITFSALVADTGIFGTSTDAPTLAAAPTPTLEVGADTHAETPGGTFIHAKFSVNMTDPVGKHLEFWFTEAGVDRAFSAAALDGLDTIKLTVDGAAIAGAAVLKLYYALGTVTSAAGGVLASFANQAVVAV</sequence>
<proteinExistence type="predicted"/>
<accession>A0A6M3KKG2</accession>
<reference evidence="2" key="1">
    <citation type="submission" date="2020-03" db="EMBL/GenBank/DDBJ databases">
        <title>The deep terrestrial virosphere.</title>
        <authorList>
            <person name="Holmfeldt K."/>
            <person name="Nilsson E."/>
            <person name="Simone D."/>
            <person name="Lopez-Fernandez M."/>
            <person name="Wu X."/>
            <person name="de Brujin I."/>
            <person name="Lundin D."/>
            <person name="Andersson A."/>
            <person name="Bertilsson S."/>
            <person name="Dopson M."/>
        </authorList>
    </citation>
    <scope>NUCLEOTIDE SEQUENCE</scope>
    <source>
        <strain evidence="2">MM415A00435</strain>
        <strain evidence="1">MM415B00827</strain>
    </source>
</reference>
<organism evidence="2">
    <name type="scientific">viral metagenome</name>
    <dbReference type="NCBI Taxonomy" id="1070528"/>
    <lineage>
        <taxon>unclassified sequences</taxon>
        <taxon>metagenomes</taxon>
        <taxon>organismal metagenomes</taxon>
    </lineage>
</organism>
<dbReference type="AlphaFoldDB" id="A0A6M3KKG2"/>
<name>A0A6M3KKG2_9ZZZZ</name>
<evidence type="ECO:0008006" key="3">
    <source>
        <dbReference type="Google" id="ProtNLM"/>
    </source>
</evidence>
<dbReference type="EMBL" id="MT141461">
    <property type="protein sequence ID" value="QJA62079.1"/>
    <property type="molecule type" value="Genomic_DNA"/>
</dbReference>
<protein>
    <recommendedName>
        <fullName evidence="3">Tail protein</fullName>
    </recommendedName>
</protein>
<gene>
    <name evidence="2" type="ORF">MM415A00435_0014</name>
    <name evidence="1" type="ORF">MM415B00827_0025</name>
</gene>
<dbReference type="EMBL" id="MT142482">
    <property type="protein sequence ID" value="QJA82200.1"/>
    <property type="molecule type" value="Genomic_DNA"/>
</dbReference>
<evidence type="ECO:0000313" key="2">
    <source>
        <dbReference type="EMBL" id="QJA82200.1"/>
    </source>
</evidence>
<evidence type="ECO:0000313" key="1">
    <source>
        <dbReference type="EMBL" id="QJA62079.1"/>
    </source>
</evidence>